<reference evidence="16" key="1">
    <citation type="journal article" date="2021" name="Nat. Commun.">
        <title>Genomic analyses provide insights into spinach domestication and the genetic basis of agronomic traits.</title>
        <authorList>
            <person name="Cai X."/>
            <person name="Sun X."/>
            <person name="Xu C."/>
            <person name="Sun H."/>
            <person name="Wang X."/>
            <person name="Ge C."/>
            <person name="Zhang Z."/>
            <person name="Wang Q."/>
            <person name="Fei Z."/>
            <person name="Jiao C."/>
            <person name="Wang Q."/>
        </authorList>
    </citation>
    <scope>NUCLEOTIDE SEQUENCE [LARGE SCALE GENOMIC DNA]</scope>
    <source>
        <strain evidence="16">cv. Varoflay</strain>
    </source>
</reference>
<evidence type="ECO:0000256" key="5">
    <source>
        <dbReference type="ARBA" id="ARBA00022955"/>
    </source>
</evidence>
<gene>
    <name evidence="17" type="primary">LOC110800116</name>
</gene>
<dbReference type="PROSITE" id="PS51751">
    <property type="entry name" value="EXPERA"/>
    <property type="match status" value="1"/>
</dbReference>
<comment type="subcellular location">
    <subcellularLocation>
        <location evidence="1">Membrane</location>
        <topology evidence="1">Multi-pass membrane protein</topology>
    </subcellularLocation>
</comment>
<feature type="domain" description="EXPERA" evidence="15">
    <location>
        <begin position="55"/>
        <end position="197"/>
    </location>
</feature>
<evidence type="ECO:0000313" key="16">
    <source>
        <dbReference type="Proteomes" id="UP000813463"/>
    </source>
</evidence>
<evidence type="ECO:0000256" key="7">
    <source>
        <dbReference type="ARBA" id="ARBA00023011"/>
    </source>
</evidence>
<dbReference type="GO" id="GO:0016126">
    <property type="term" value="P:sterol biosynthetic process"/>
    <property type="evidence" value="ECO:0000318"/>
    <property type="project" value="GO_Central"/>
</dbReference>
<evidence type="ECO:0000256" key="1">
    <source>
        <dbReference type="ARBA" id="ARBA00004141"/>
    </source>
</evidence>
<keyword evidence="7" id="KW-0756">Sterol biosynthesis</keyword>
<keyword evidence="4 13" id="KW-0812">Transmembrane</keyword>
<reference evidence="17" key="2">
    <citation type="submission" date="2025-08" db="UniProtKB">
        <authorList>
            <consortium name="RefSeq"/>
        </authorList>
    </citation>
    <scope>IDENTIFICATION</scope>
    <source>
        <tissue evidence="17">Leaf</tissue>
    </source>
</reference>
<feature type="transmembrane region" description="Helical" evidence="14">
    <location>
        <begin position="58"/>
        <end position="79"/>
    </location>
</feature>
<evidence type="ECO:0000256" key="9">
    <source>
        <dbReference type="ARBA" id="ARBA00023136"/>
    </source>
</evidence>
<dbReference type="PANTHER" id="PTHR14207">
    <property type="entry name" value="STEROL ISOMERASE"/>
    <property type="match status" value="1"/>
</dbReference>
<evidence type="ECO:0000256" key="2">
    <source>
        <dbReference type="ARBA" id="ARBA00008337"/>
    </source>
</evidence>
<dbReference type="Proteomes" id="UP000813463">
    <property type="component" value="Chromosome 2"/>
</dbReference>
<dbReference type="GO" id="GO:0000247">
    <property type="term" value="F:C-8 sterol isomerase activity"/>
    <property type="evidence" value="ECO:0000318"/>
    <property type="project" value="GO_Central"/>
</dbReference>
<protein>
    <submittedName>
        <fullName evidence="17">Probable 3-beta-hydroxysteroid-Delta(8),Delta(7)-isomerase</fullName>
    </submittedName>
</protein>
<dbReference type="KEGG" id="soe:110800116"/>
<feature type="transmembrane region" description="Helical" evidence="14">
    <location>
        <begin position="114"/>
        <end position="135"/>
    </location>
</feature>
<dbReference type="RefSeq" id="XP_021861104.2">
    <property type="nucleotide sequence ID" value="XM_022005412.2"/>
</dbReference>
<keyword evidence="11" id="KW-0753">Steroid metabolism</keyword>
<dbReference type="GeneID" id="110800116"/>
<keyword evidence="9 13" id="KW-0472">Membrane</keyword>
<accession>A0A9R0J4K0</accession>
<evidence type="ECO:0000256" key="12">
    <source>
        <dbReference type="ARBA" id="ARBA00023235"/>
    </source>
</evidence>
<keyword evidence="3" id="KW-0444">Lipid biosynthesis</keyword>
<evidence type="ECO:0000256" key="10">
    <source>
        <dbReference type="ARBA" id="ARBA00023166"/>
    </source>
</evidence>
<organism evidence="16 17">
    <name type="scientific">Spinacia oleracea</name>
    <name type="common">Spinach</name>
    <dbReference type="NCBI Taxonomy" id="3562"/>
    <lineage>
        <taxon>Eukaryota</taxon>
        <taxon>Viridiplantae</taxon>
        <taxon>Streptophyta</taxon>
        <taxon>Embryophyta</taxon>
        <taxon>Tracheophyta</taxon>
        <taxon>Spermatophyta</taxon>
        <taxon>Magnoliopsida</taxon>
        <taxon>eudicotyledons</taxon>
        <taxon>Gunneridae</taxon>
        <taxon>Pentapetalae</taxon>
        <taxon>Caryophyllales</taxon>
        <taxon>Chenopodiaceae</taxon>
        <taxon>Chenopodioideae</taxon>
        <taxon>Anserineae</taxon>
        <taxon>Spinacia</taxon>
    </lineage>
</organism>
<dbReference type="GO" id="GO:0005783">
    <property type="term" value="C:endoplasmic reticulum"/>
    <property type="evidence" value="ECO:0000318"/>
    <property type="project" value="GO_Central"/>
</dbReference>
<dbReference type="GO" id="GO:0047750">
    <property type="term" value="F:cholestenol delta-isomerase activity"/>
    <property type="evidence" value="ECO:0007669"/>
    <property type="project" value="InterPro"/>
</dbReference>
<keyword evidence="6 13" id="KW-1133">Transmembrane helix</keyword>
<keyword evidence="16" id="KW-1185">Reference proteome</keyword>
<evidence type="ECO:0000256" key="8">
    <source>
        <dbReference type="ARBA" id="ARBA00023098"/>
    </source>
</evidence>
<feature type="transmembrane region" description="Helical" evidence="14">
    <location>
        <begin position="27"/>
        <end position="46"/>
    </location>
</feature>
<dbReference type="PANTHER" id="PTHR14207:SF0">
    <property type="entry name" value="3-BETA-HYDROXYSTEROID-DELTA(8),DELTA(7)-ISOMERASE"/>
    <property type="match status" value="1"/>
</dbReference>
<keyword evidence="12" id="KW-0413">Isomerase</keyword>
<evidence type="ECO:0000256" key="3">
    <source>
        <dbReference type="ARBA" id="ARBA00022516"/>
    </source>
</evidence>
<keyword evidence="8" id="KW-0443">Lipid metabolism</keyword>
<evidence type="ECO:0000256" key="13">
    <source>
        <dbReference type="PROSITE-ProRule" id="PRU01087"/>
    </source>
</evidence>
<keyword evidence="10" id="KW-1207">Sterol metabolism</keyword>
<evidence type="ECO:0000259" key="15">
    <source>
        <dbReference type="PROSITE" id="PS51751"/>
    </source>
</evidence>
<evidence type="ECO:0000256" key="6">
    <source>
        <dbReference type="ARBA" id="ARBA00022989"/>
    </source>
</evidence>
<evidence type="ECO:0000256" key="4">
    <source>
        <dbReference type="ARBA" id="ARBA00022692"/>
    </source>
</evidence>
<evidence type="ECO:0000313" key="17">
    <source>
        <dbReference type="RefSeq" id="XP_021861104.2"/>
    </source>
</evidence>
<feature type="transmembrane region" description="Helical" evidence="14">
    <location>
        <begin position="147"/>
        <end position="166"/>
    </location>
</feature>
<dbReference type="InterPro" id="IPR007905">
    <property type="entry name" value="EBP"/>
</dbReference>
<keyword evidence="5" id="KW-0752">Steroid biosynthesis</keyword>
<comment type="similarity">
    <text evidence="2">Belongs to the EBP family.</text>
</comment>
<dbReference type="GO" id="GO:0004769">
    <property type="term" value="F:steroid Delta-isomerase activity"/>
    <property type="evidence" value="ECO:0000318"/>
    <property type="project" value="GO_Central"/>
</dbReference>
<dbReference type="AlphaFoldDB" id="A0A9R0J4K0"/>
<proteinExistence type="inferred from homology"/>
<evidence type="ECO:0000256" key="14">
    <source>
        <dbReference type="SAM" id="Phobius"/>
    </source>
</evidence>
<sequence>MEGYHPYPPKHLNLSDFTPNLLSETTILGTFAAASIVLFCLTWFLSGLSSKTTKFEKLVIFWMTFNGLVHLTLEFYLVFKPEFYKDKTGSILAEIWKLYSKSDSRYLSLDSTTIALEGISIFILGPANLLAAYATTTQKSYRYPLQLSVSLGDLYGFVIYVMTAFLGGESFSASPYYFYVYFIGFNSPWVFVPLLIIIRSWRKICKLEGTNKRKLH</sequence>
<dbReference type="GO" id="GO:0016020">
    <property type="term" value="C:membrane"/>
    <property type="evidence" value="ECO:0007669"/>
    <property type="project" value="UniProtKB-SubCell"/>
</dbReference>
<evidence type="ECO:0000256" key="11">
    <source>
        <dbReference type="ARBA" id="ARBA00023221"/>
    </source>
</evidence>
<name>A0A9R0J4K0_SPIOL</name>
<dbReference type="Pfam" id="PF05241">
    <property type="entry name" value="EBP"/>
    <property type="match status" value="1"/>
</dbReference>
<feature type="transmembrane region" description="Helical" evidence="14">
    <location>
        <begin position="178"/>
        <end position="198"/>
    </location>
</feature>
<dbReference type="InterPro" id="IPR033118">
    <property type="entry name" value="EXPERA"/>
</dbReference>